<proteinExistence type="predicted"/>
<organism evidence="1 2">
    <name type="scientific">Methylocaldum szegediense</name>
    <dbReference type="NCBI Taxonomy" id="73780"/>
    <lineage>
        <taxon>Bacteria</taxon>
        <taxon>Pseudomonadati</taxon>
        <taxon>Pseudomonadota</taxon>
        <taxon>Gammaproteobacteria</taxon>
        <taxon>Methylococcales</taxon>
        <taxon>Methylococcaceae</taxon>
        <taxon>Methylocaldum</taxon>
    </lineage>
</organism>
<gene>
    <name evidence="1" type="ORF">MSZNOR_2010</name>
</gene>
<protein>
    <submittedName>
        <fullName evidence="1">Uncharacterized protein</fullName>
    </submittedName>
</protein>
<accession>A0ABN8X205</accession>
<sequence length="89" mass="10133">MDEKTEEQTGAILMNNVVQFPGKSKEPSDHSLALLTLDEAFRGVVIAWIQLRDIKLVDKLFGYVVEGYNNGTYVIDVPEKYWTPVKEET</sequence>
<evidence type="ECO:0000313" key="1">
    <source>
        <dbReference type="EMBL" id="CAI8823605.1"/>
    </source>
</evidence>
<keyword evidence="2" id="KW-1185">Reference proteome</keyword>
<name>A0ABN8X205_9GAMM</name>
<dbReference type="Proteomes" id="UP001162030">
    <property type="component" value="Chromosome"/>
</dbReference>
<dbReference type="EMBL" id="OX458333">
    <property type="protein sequence ID" value="CAI8823605.1"/>
    <property type="molecule type" value="Genomic_DNA"/>
</dbReference>
<reference evidence="1 2" key="1">
    <citation type="submission" date="2023-03" db="EMBL/GenBank/DDBJ databases">
        <authorList>
            <person name="Pearce D."/>
        </authorList>
    </citation>
    <scope>NUCLEOTIDE SEQUENCE [LARGE SCALE GENOMIC DNA]</scope>
    <source>
        <strain evidence="1">Msz</strain>
    </source>
</reference>
<evidence type="ECO:0000313" key="2">
    <source>
        <dbReference type="Proteomes" id="UP001162030"/>
    </source>
</evidence>